<evidence type="ECO:0000259" key="12">
    <source>
        <dbReference type="PROSITE" id="PS51674"/>
    </source>
</evidence>
<evidence type="ECO:0000256" key="10">
    <source>
        <dbReference type="ARBA" id="ARBA00023157"/>
    </source>
</evidence>
<keyword evidence="10" id="KW-1015">Disulfide bond</keyword>
<dbReference type="InterPro" id="IPR003482">
    <property type="entry name" value="Whib"/>
</dbReference>
<evidence type="ECO:0000313" key="13">
    <source>
        <dbReference type="EMBL" id="SIB23250.1"/>
    </source>
</evidence>
<dbReference type="PROSITE" id="PS51674">
    <property type="entry name" value="4FE4S_WBL"/>
    <property type="match status" value="1"/>
</dbReference>
<dbReference type="InterPro" id="IPR034768">
    <property type="entry name" value="4FE4S_WBL"/>
</dbReference>
<evidence type="ECO:0000256" key="11">
    <source>
        <dbReference type="ARBA" id="ARBA00023163"/>
    </source>
</evidence>
<accession>A0AB38D0Y0</accession>
<dbReference type="Pfam" id="PF02467">
    <property type="entry name" value="Whib"/>
    <property type="match status" value="1"/>
</dbReference>
<dbReference type="GO" id="GO:0045892">
    <property type="term" value="P:negative regulation of DNA-templated transcription"/>
    <property type="evidence" value="ECO:0007669"/>
    <property type="project" value="TreeGrafter"/>
</dbReference>
<comment type="caution">
    <text evidence="13">The sequence shown here is derived from an EMBL/GenBank/DDBJ whole genome shotgun (WGS) entry which is preliminary data.</text>
</comment>
<comment type="subcellular location">
    <subcellularLocation>
        <location evidence="2">Cytoplasm</location>
    </subcellularLocation>
</comment>
<dbReference type="PANTHER" id="PTHR38839">
    <property type="entry name" value="TRANSCRIPTIONAL REGULATOR WHID-RELATED"/>
    <property type="match status" value="1"/>
</dbReference>
<dbReference type="Proteomes" id="UP000185210">
    <property type="component" value="Unassembled WGS sequence"/>
</dbReference>
<evidence type="ECO:0000256" key="3">
    <source>
        <dbReference type="ARBA" id="ARBA00006597"/>
    </source>
</evidence>
<name>A0AB38D0Y0_9MYCO</name>
<dbReference type="EMBL" id="FSHM01000004">
    <property type="protein sequence ID" value="SIB23250.1"/>
    <property type="molecule type" value="Genomic_DNA"/>
</dbReference>
<proteinExistence type="inferred from homology"/>
<keyword evidence="5" id="KW-0479">Metal-binding</keyword>
<sequence>MAIFDPLESFFSGLNVLGTSVSGINLGHRKRMIPALDIPNLPQAVCKGYEPLADFHPKAQSSGAKAKLICAGCPEKQACLDYAMNWERRHNERMSGVWGGVTELERERLRAEESGGVKLCGNGTHEMTGYNVVKLATGGVRCRGCFNEATNRSKRAARAAKRVANG</sequence>
<dbReference type="GO" id="GO:0005737">
    <property type="term" value="C:cytoplasm"/>
    <property type="evidence" value="ECO:0007669"/>
    <property type="project" value="UniProtKB-SubCell"/>
</dbReference>
<evidence type="ECO:0000256" key="5">
    <source>
        <dbReference type="ARBA" id="ARBA00022723"/>
    </source>
</evidence>
<evidence type="ECO:0000256" key="4">
    <source>
        <dbReference type="ARBA" id="ARBA00022485"/>
    </source>
</evidence>
<keyword evidence="6" id="KW-0408">Iron</keyword>
<comment type="cofactor">
    <cofactor evidence="1">
        <name>[4Fe-4S] cluster</name>
        <dbReference type="ChEBI" id="CHEBI:49883"/>
    </cofactor>
</comment>
<evidence type="ECO:0000256" key="7">
    <source>
        <dbReference type="ARBA" id="ARBA00023014"/>
    </source>
</evidence>
<dbReference type="GO" id="GO:0003677">
    <property type="term" value="F:DNA binding"/>
    <property type="evidence" value="ECO:0007669"/>
    <property type="project" value="UniProtKB-KW"/>
</dbReference>
<evidence type="ECO:0000256" key="9">
    <source>
        <dbReference type="ARBA" id="ARBA00023125"/>
    </source>
</evidence>
<dbReference type="GO" id="GO:0046872">
    <property type="term" value="F:metal ion binding"/>
    <property type="evidence" value="ECO:0007669"/>
    <property type="project" value="UniProtKB-KW"/>
</dbReference>
<keyword evidence="8" id="KW-0805">Transcription regulation</keyword>
<dbReference type="GO" id="GO:0051539">
    <property type="term" value="F:4 iron, 4 sulfur cluster binding"/>
    <property type="evidence" value="ECO:0007669"/>
    <property type="project" value="UniProtKB-KW"/>
</dbReference>
<organism evidence="13 14">
    <name type="scientific">Mycobacteroides abscessus subsp. abscessus</name>
    <dbReference type="NCBI Taxonomy" id="1185650"/>
    <lineage>
        <taxon>Bacteria</taxon>
        <taxon>Bacillati</taxon>
        <taxon>Actinomycetota</taxon>
        <taxon>Actinomycetes</taxon>
        <taxon>Mycobacteriales</taxon>
        <taxon>Mycobacteriaceae</taxon>
        <taxon>Mycobacteroides</taxon>
        <taxon>Mycobacteroides abscessus</taxon>
    </lineage>
</organism>
<evidence type="ECO:0000313" key="14">
    <source>
        <dbReference type="Proteomes" id="UP000185210"/>
    </source>
</evidence>
<keyword evidence="7" id="KW-0411">Iron-sulfur</keyword>
<reference evidence="13 14" key="1">
    <citation type="submission" date="2016-11" db="EMBL/GenBank/DDBJ databases">
        <authorList>
            <consortium name="Pathogen Informatics"/>
        </authorList>
    </citation>
    <scope>NUCLEOTIDE SEQUENCE [LARGE SCALE GENOMIC DNA]</scope>
    <source>
        <strain evidence="13 14">104</strain>
    </source>
</reference>
<dbReference type="RefSeq" id="WP_074293001.1">
    <property type="nucleotide sequence ID" value="NZ_FRZT01000017.1"/>
</dbReference>
<dbReference type="AlphaFoldDB" id="A0AB38D0Y0"/>
<evidence type="ECO:0000256" key="1">
    <source>
        <dbReference type="ARBA" id="ARBA00001966"/>
    </source>
</evidence>
<keyword evidence="4" id="KW-0004">4Fe-4S</keyword>
<feature type="domain" description="4Fe-4S Wbl-type" evidence="12">
    <location>
        <begin position="45"/>
        <end position="108"/>
    </location>
</feature>
<evidence type="ECO:0000256" key="8">
    <source>
        <dbReference type="ARBA" id="ARBA00023015"/>
    </source>
</evidence>
<comment type="similarity">
    <text evidence="3">Belongs to the WhiB family.</text>
</comment>
<evidence type="ECO:0000256" key="6">
    <source>
        <dbReference type="ARBA" id="ARBA00023004"/>
    </source>
</evidence>
<evidence type="ECO:0000256" key="2">
    <source>
        <dbReference type="ARBA" id="ARBA00004496"/>
    </source>
</evidence>
<keyword evidence="11" id="KW-0804">Transcription</keyword>
<dbReference type="GO" id="GO:0045454">
    <property type="term" value="P:cell redox homeostasis"/>
    <property type="evidence" value="ECO:0007669"/>
    <property type="project" value="TreeGrafter"/>
</dbReference>
<gene>
    <name evidence="13" type="ORF">SAMEA2070301_03317</name>
</gene>
<keyword evidence="9" id="KW-0238">DNA-binding</keyword>
<dbReference type="GO" id="GO:0047134">
    <property type="term" value="F:protein-disulfide reductase [NAD(P)H] activity"/>
    <property type="evidence" value="ECO:0007669"/>
    <property type="project" value="TreeGrafter"/>
</dbReference>
<protein>
    <submittedName>
        <fullName evidence="13">Transcription factor WhiB</fullName>
    </submittedName>
</protein>